<dbReference type="OrthoDB" id="370799at2"/>
<dbReference type="RefSeq" id="WP_138852614.1">
    <property type="nucleotide sequence ID" value="NZ_CP040710.1"/>
</dbReference>
<evidence type="ECO:0000313" key="2">
    <source>
        <dbReference type="Proteomes" id="UP000310017"/>
    </source>
</evidence>
<organism evidence="1 2">
    <name type="scientific">Aggregatimonas sangjinii</name>
    <dbReference type="NCBI Taxonomy" id="2583587"/>
    <lineage>
        <taxon>Bacteria</taxon>
        <taxon>Pseudomonadati</taxon>
        <taxon>Bacteroidota</taxon>
        <taxon>Flavobacteriia</taxon>
        <taxon>Flavobacteriales</taxon>
        <taxon>Flavobacteriaceae</taxon>
        <taxon>Aggregatimonas</taxon>
    </lineage>
</organism>
<keyword evidence="2" id="KW-1185">Reference proteome</keyword>
<protein>
    <submittedName>
        <fullName evidence="1">Uncharacterized protein</fullName>
    </submittedName>
</protein>
<proteinExistence type="predicted"/>
<dbReference type="EMBL" id="CP040710">
    <property type="protein sequence ID" value="QCX00268.1"/>
    <property type="molecule type" value="Genomic_DNA"/>
</dbReference>
<sequence>MIKNYKEFQNMLSEDTPPADWPEALIALWYDAKGNWEAAHDIAQELHTSLGSWAHAYLHRKEGDDFNAGYWYRQAGRPFFDGSLNDEHREMVEFVLKS</sequence>
<evidence type="ECO:0000313" key="1">
    <source>
        <dbReference type="EMBL" id="QCX00268.1"/>
    </source>
</evidence>
<reference evidence="1 2" key="1">
    <citation type="submission" date="2019-05" db="EMBL/GenBank/DDBJ databases">
        <title>Genome sequencing of F202Z8.</title>
        <authorList>
            <person name="Kwon Y.M."/>
        </authorList>
    </citation>
    <scope>NUCLEOTIDE SEQUENCE [LARGE SCALE GENOMIC DNA]</scope>
    <source>
        <strain evidence="1 2">F202Z8</strain>
    </source>
</reference>
<accession>A0A5B7STF3</accession>
<name>A0A5B7STF3_9FLAO</name>
<dbReference type="Proteomes" id="UP000310017">
    <property type="component" value="Chromosome"/>
</dbReference>
<dbReference type="AlphaFoldDB" id="A0A5B7STF3"/>
<gene>
    <name evidence="1" type="ORF">FGM00_09145</name>
</gene>
<dbReference type="KEGG" id="asag:FGM00_09145"/>